<dbReference type="AlphaFoldDB" id="A0A833W4W7"/>
<feature type="compositionally biased region" description="Low complexity" evidence="1">
    <location>
        <begin position="246"/>
        <end position="259"/>
    </location>
</feature>
<feature type="region of interest" description="Disordered" evidence="1">
    <location>
        <begin position="211"/>
        <end position="264"/>
    </location>
</feature>
<dbReference type="Gene3D" id="3.40.50.300">
    <property type="entry name" value="P-loop containing nucleotide triphosphate hydrolases"/>
    <property type="match status" value="1"/>
</dbReference>
<evidence type="ECO:0000313" key="2">
    <source>
        <dbReference type="EMBL" id="KAF4028687.1"/>
    </source>
</evidence>
<dbReference type="PANTHER" id="PTHR23389:SF21">
    <property type="entry name" value="ATPASE FAMILY AAA DOMAIN-CONTAINING PROTEIN 5"/>
    <property type="match status" value="1"/>
</dbReference>
<feature type="compositionally biased region" description="Basic residues" evidence="1">
    <location>
        <begin position="85"/>
        <end position="98"/>
    </location>
</feature>
<dbReference type="EMBL" id="WSZM01000986">
    <property type="protein sequence ID" value="KAF4028687.1"/>
    <property type="molecule type" value="Genomic_DNA"/>
</dbReference>
<dbReference type="Proteomes" id="UP000704712">
    <property type="component" value="Unassembled WGS sequence"/>
</dbReference>
<evidence type="ECO:0000313" key="3">
    <source>
        <dbReference type="EMBL" id="KAF4131961.1"/>
    </source>
</evidence>
<feature type="compositionally biased region" description="Acidic residues" evidence="1">
    <location>
        <begin position="69"/>
        <end position="79"/>
    </location>
</feature>
<dbReference type="Proteomes" id="UP000602510">
    <property type="component" value="Unassembled WGS sequence"/>
</dbReference>
<evidence type="ECO:0008006" key="5">
    <source>
        <dbReference type="Google" id="ProtNLM"/>
    </source>
</evidence>
<comment type="caution">
    <text evidence="2">The sequence shown here is derived from an EMBL/GenBank/DDBJ whole genome shotgun (WGS) entry which is preliminary data.</text>
</comment>
<accession>A0A833W4W7</accession>
<dbReference type="EMBL" id="JAACNO010002650">
    <property type="protein sequence ID" value="KAF4131961.1"/>
    <property type="molecule type" value="Genomic_DNA"/>
</dbReference>
<feature type="region of interest" description="Disordered" evidence="1">
    <location>
        <begin position="69"/>
        <end position="104"/>
    </location>
</feature>
<keyword evidence="4" id="KW-1185">Reference proteome</keyword>
<dbReference type="PANTHER" id="PTHR23389">
    <property type="entry name" value="CHROMOSOME TRANSMISSION FIDELITY FACTOR 18"/>
    <property type="match status" value="1"/>
</dbReference>
<dbReference type="GO" id="GO:0061860">
    <property type="term" value="F:DNA clamp unloader activity"/>
    <property type="evidence" value="ECO:0007669"/>
    <property type="project" value="TreeGrafter"/>
</dbReference>
<reference evidence="2" key="1">
    <citation type="submission" date="2020-04" db="EMBL/GenBank/DDBJ databases">
        <title>Hybrid Assembly of Korean Phytophthora infestans isolates.</title>
        <authorList>
            <person name="Prokchorchik M."/>
            <person name="Lee Y."/>
            <person name="Seo J."/>
            <person name="Cho J.-H."/>
            <person name="Park Y.-E."/>
            <person name="Jang D.-C."/>
            <person name="Im J.-S."/>
            <person name="Choi J.-G."/>
            <person name="Park H.-J."/>
            <person name="Lee G.-B."/>
            <person name="Lee Y.-G."/>
            <person name="Hong S.-Y."/>
            <person name="Cho K."/>
            <person name="Sohn K.H."/>
        </authorList>
    </citation>
    <scope>NUCLEOTIDE SEQUENCE</scope>
    <source>
        <strain evidence="2">KR_1_A1</strain>
        <strain evidence="3">KR_2_A2</strain>
    </source>
</reference>
<evidence type="ECO:0000256" key="1">
    <source>
        <dbReference type="SAM" id="MobiDB-lite"/>
    </source>
</evidence>
<protein>
    <recommendedName>
        <fullName evidence="5">ATPase AAA-type core domain-containing protein</fullName>
    </recommendedName>
</protein>
<feature type="compositionally biased region" description="Basic residues" evidence="1">
    <location>
        <begin position="146"/>
        <end position="157"/>
    </location>
</feature>
<dbReference type="GO" id="GO:0003677">
    <property type="term" value="F:DNA binding"/>
    <property type="evidence" value="ECO:0007669"/>
    <property type="project" value="TreeGrafter"/>
</dbReference>
<sequence>MASQRLSSWLCGPGAQAPDAADAADSKLQDMSKPTASSSDSPLDISLVQLRAKETITRISPEKLSLVEEIDSEPDDAEFDERAHWTRRGSRKKARASRRAAALDKSQPSIALFCVKEAALAADKPDTKAEEDTLDGAIATSQPKKKESKSRNRRRKKESSNLELDSAVEKEEHVAIVMSSGRPKRQAVVRAEILQQQQKLLDAVAARKNATPFLTPPPLTKKAAAEGNATTSGRKRKLDMNKKKMSPPSKKGSTTSSPGANKAAQSFFLSEPEKKQMQEINAVSLFREQLRQTREKDLAFFAGKTANPFFQARSSTKRSSSAENDDGVAEMNEDGEARDAKGRRGSRWSKPLSLFPEVQHVLTVCLEHEDMDIDSKDWNPPRKKAQPTSTHCPMAVVVIEDDTAADGSLPTEVMDQLKAAMNGQVCTESSFSEQFWFREYLDASSLPAAITGAIDVTSLRPEIAEAAAAELAERETLLVDELVETRGMREKRVRELLDGLEQARAKRLDRKQNLSLVDRYLPVNASGLVGNQEPLHTLSSWLSAWKIGGGDKEKLDCFASELFTFEDGDSDSEDEIGDLCRLFILKGESGSGKSAAVYACAEELGYEIIEINAAQNRCGKSVVELCGEATQSTRVLHIGGKDDKCKKKHKKKRRRQSEGRKSLEKPTAASLSLVLFEDVDLVFDDDKGFLNAVCSIAKHSKCPIVVTCAQLPDAFPLKPGRLCRELHKPSMDEFTTWMRLVAFIEGLQLDPSLINALGEFFERDVRRSLHFLEVNLAVSDARTKTQWRWQHSADNIEEDTTPHVHFPAWTVWSTGDTSFDALTSNLLAELAAGDAEAKKPEDKTREEKLKDIDAVSELAQIMDSASVADTWMTSTDDENENSFFLCERQRLAALELRRSSLYMLSASSLGASLKRDQGSSASECVQRTLDSALEATRRRSHQADLAQLKLKFELPLAYKGCGNSDPRFTLDYMPMVGRLLSGTGLQEGRRRTSRRNHYLGDVLGDMSVIDELPAFNTYLQLDEDQIIAASPASTQ</sequence>
<feature type="region of interest" description="Disordered" evidence="1">
    <location>
        <begin position="1"/>
        <end position="43"/>
    </location>
</feature>
<proteinExistence type="predicted"/>
<evidence type="ECO:0000313" key="4">
    <source>
        <dbReference type="Proteomes" id="UP000602510"/>
    </source>
</evidence>
<name>A0A833W4W7_PHYIN</name>
<organism evidence="2 4">
    <name type="scientific">Phytophthora infestans</name>
    <name type="common">Potato late blight agent</name>
    <name type="synonym">Botrytis infestans</name>
    <dbReference type="NCBI Taxonomy" id="4787"/>
    <lineage>
        <taxon>Eukaryota</taxon>
        <taxon>Sar</taxon>
        <taxon>Stramenopiles</taxon>
        <taxon>Oomycota</taxon>
        <taxon>Peronosporomycetes</taxon>
        <taxon>Peronosporales</taxon>
        <taxon>Peronosporaceae</taxon>
        <taxon>Phytophthora</taxon>
    </lineage>
</organism>
<dbReference type="GO" id="GO:0005634">
    <property type="term" value="C:nucleus"/>
    <property type="evidence" value="ECO:0007669"/>
    <property type="project" value="TreeGrafter"/>
</dbReference>
<dbReference type="SUPFAM" id="SSF52540">
    <property type="entry name" value="P-loop containing nucleoside triphosphate hydrolases"/>
    <property type="match status" value="1"/>
</dbReference>
<feature type="region of interest" description="Disordered" evidence="1">
    <location>
        <begin position="122"/>
        <end position="170"/>
    </location>
</feature>
<gene>
    <name evidence="2" type="ORF">GN244_ATG19617</name>
    <name evidence="3" type="ORF">GN958_ATG18851</name>
</gene>
<feature type="compositionally biased region" description="Polar residues" evidence="1">
    <location>
        <begin position="32"/>
        <end position="41"/>
    </location>
</feature>
<feature type="compositionally biased region" description="Polar residues" evidence="1">
    <location>
        <begin position="312"/>
        <end position="322"/>
    </location>
</feature>
<feature type="region of interest" description="Disordered" evidence="1">
    <location>
        <begin position="312"/>
        <end position="348"/>
    </location>
</feature>
<dbReference type="InterPro" id="IPR027417">
    <property type="entry name" value="P-loop_NTPase"/>
</dbReference>
<feature type="compositionally biased region" description="Acidic residues" evidence="1">
    <location>
        <begin position="323"/>
        <end position="334"/>
    </location>
</feature>